<dbReference type="GeneID" id="106750508"/>
<dbReference type="RefSeq" id="XP_014486399.1">
    <property type="nucleotide sequence ID" value="XM_014630913.1"/>
</dbReference>
<accession>A0A6P3Y689</accession>
<dbReference type="SMART" id="SM00034">
    <property type="entry name" value="CLECT"/>
    <property type="match status" value="1"/>
</dbReference>
<dbReference type="InterPro" id="IPR016186">
    <property type="entry name" value="C-type_lectin-like/link_sf"/>
</dbReference>
<dbReference type="Gene3D" id="3.10.100.10">
    <property type="entry name" value="Mannose-Binding Protein A, subunit A"/>
    <property type="match status" value="1"/>
</dbReference>
<dbReference type="KEGG" id="dqu:106750508"/>
<sequence length="248" mass="26919">MYRLLVGCIALLSVHGDRPFVSAPPPPDNFPDTLSSTDRNLYGAQDASTSVNNPESGCPCLTSVNSTAIPGQSTMQHLEQFYSRNVMVHGMMCTCNVGLRGAPMRDDYHYSVGIGAHKLHTRAVAWNDARKVCNEEGGHLAIINSVAEAHILLEIFNHSGPIKGAVYPDEAFLGTHDLYREGDWVTVLGDSLAKTGYTRWSDKWGGQPDNGGGKQHCGALMKEGGMDDVACDVPFPFLCELPLMQVLQ</sequence>
<dbReference type="PANTHER" id="PTHR22803">
    <property type="entry name" value="MANNOSE, PHOSPHOLIPASE, LECTIN RECEPTOR RELATED"/>
    <property type="match status" value="1"/>
</dbReference>
<evidence type="ECO:0000313" key="4">
    <source>
        <dbReference type="RefSeq" id="XP_014486399.1"/>
    </source>
</evidence>
<dbReference type="InterPro" id="IPR016187">
    <property type="entry name" value="CTDL_fold"/>
</dbReference>
<feature type="chain" id="PRO_5044646828" evidence="1">
    <location>
        <begin position="17"/>
        <end position="248"/>
    </location>
</feature>
<evidence type="ECO:0000313" key="3">
    <source>
        <dbReference type="Proteomes" id="UP000515204"/>
    </source>
</evidence>
<name>A0A6P3Y689_DINQU</name>
<dbReference type="Proteomes" id="UP000515204">
    <property type="component" value="Unplaced"/>
</dbReference>
<keyword evidence="1" id="KW-0732">Signal</keyword>
<dbReference type="InterPro" id="IPR050111">
    <property type="entry name" value="C-type_lectin/snaclec_domain"/>
</dbReference>
<protein>
    <submittedName>
        <fullName evidence="4 5">Hemolymph lipopolysaccharide-binding protein-like</fullName>
    </submittedName>
</protein>
<reference evidence="4 5" key="1">
    <citation type="submission" date="2025-04" db="UniProtKB">
        <authorList>
            <consortium name="RefSeq"/>
        </authorList>
    </citation>
    <scope>IDENTIFICATION</scope>
</reference>
<keyword evidence="3" id="KW-1185">Reference proteome</keyword>
<dbReference type="AlphaFoldDB" id="A0A6P3Y689"/>
<gene>
    <name evidence="4 5" type="primary">LOC106750508</name>
</gene>
<dbReference type="OrthoDB" id="6085115at2759"/>
<dbReference type="InterPro" id="IPR001304">
    <property type="entry name" value="C-type_lectin-like"/>
</dbReference>
<dbReference type="PROSITE" id="PS50041">
    <property type="entry name" value="C_TYPE_LECTIN_2"/>
    <property type="match status" value="1"/>
</dbReference>
<evidence type="ECO:0000256" key="1">
    <source>
        <dbReference type="SAM" id="SignalP"/>
    </source>
</evidence>
<dbReference type="CDD" id="cd00037">
    <property type="entry name" value="CLECT"/>
    <property type="match status" value="1"/>
</dbReference>
<evidence type="ECO:0000259" key="2">
    <source>
        <dbReference type="PROSITE" id="PS50041"/>
    </source>
</evidence>
<organism evidence="3 5">
    <name type="scientific">Dinoponera quadriceps</name>
    <name type="common">South American ant</name>
    <dbReference type="NCBI Taxonomy" id="609295"/>
    <lineage>
        <taxon>Eukaryota</taxon>
        <taxon>Metazoa</taxon>
        <taxon>Ecdysozoa</taxon>
        <taxon>Arthropoda</taxon>
        <taxon>Hexapoda</taxon>
        <taxon>Insecta</taxon>
        <taxon>Pterygota</taxon>
        <taxon>Neoptera</taxon>
        <taxon>Endopterygota</taxon>
        <taxon>Hymenoptera</taxon>
        <taxon>Apocrita</taxon>
        <taxon>Aculeata</taxon>
        <taxon>Formicoidea</taxon>
        <taxon>Formicidae</taxon>
        <taxon>Ponerinae</taxon>
        <taxon>Ponerini</taxon>
        <taxon>Dinoponera</taxon>
    </lineage>
</organism>
<dbReference type="RefSeq" id="XP_014486400.1">
    <property type="nucleotide sequence ID" value="XM_014630914.1"/>
</dbReference>
<feature type="signal peptide" evidence="1">
    <location>
        <begin position="1"/>
        <end position="16"/>
    </location>
</feature>
<dbReference type="Pfam" id="PF00059">
    <property type="entry name" value="Lectin_C"/>
    <property type="match status" value="1"/>
</dbReference>
<evidence type="ECO:0000313" key="5">
    <source>
        <dbReference type="RefSeq" id="XP_014486400.1"/>
    </source>
</evidence>
<proteinExistence type="predicted"/>
<feature type="domain" description="C-type lectin" evidence="2">
    <location>
        <begin position="117"/>
        <end position="240"/>
    </location>
</feature>
<dbReference type="SUPFAM" id="SSF56436">
    <property type="entry name" value="C-type lectin-like"/>
    <property type="match status" value="1"/>
</dbReference>